<dbReference type="GO" id="GO:0005576">
    <property type="term" value="C:extracellular region"/>
    <property type="evidence" value="ECO:0007669"/>
    <property type="project" value="UniProtKB-SubCell"/>
</dbReference>
<dbReference type="NCBIfam" id="TIGR01643">
    <property type="entry name" value="YD_repeat_2x"/>
    <property type="match status" value="1"/>
</dbReference>
<dbReference type="Pfam" id="PF12256">
    <property type="entry name" value="TcdB_toxin_midN"/>
    <property type="match status" value="1"/>
</dbReference>
<feature type="compositionally biased region" description="Low complexity" evidence="4">
    <location>
        <begin position="2583"/>
        <end position="2616"/>
    </location>
</feature>
<sequence length="2790" mass="305403">MAANQLSFHEIKPEDCKIPLKTEVNVPTGAATVQVGIPISPGRDGFQPSLSLLYSSGGGNSVFGMGWNVQGIPSVTLSLKDGYSKYDGTDKFSFGGLELIPWLVQSGAEWRPRTGENDTYYIYYYRSVIDSSFTRFEKWIHKTTREVHWRVHSSSNRISVFGVHADNRISDPQDAGKIFQWLIEGEYDSNGNAIIFDYIPDNFDNVDGSGSVERNRLLANANAQKYIKRIRYGNTIPGSPGEPVPPLQQWLFELVFDYGEHRIDNDIPSYETVAEGWPVRVDPFSAYIAGFEQRTYRLCRHMLQFHHFSELGAGPMLTGCLHFDHAPNIAGTTLTTIRYTGYRRENENYQSKSLPPASFTYTAPGVESSFNPVPGETDSNFPMGLNGLSYKWIDLYGEGLPGILYELHEAWYYKPNLGGGNLGIQQKLGEKPSILPGSYALSDFDSDGNLNLVVFQGKESGFYEYNRDKGTWDGFTSFRLAPHVNSFDLNTQLIDLTGDGRADIVTIEQDRITWYPSKGKEGFGEPVQMAKPVSGESGFTPVIGANPALDFFFADMSGSGLADQVRVTNGRIEYWPNLGNGKFGTGIVMENAPQLDYNAELDSSRIRFVDLDGSGTSDLLYIGRGEITYWINACGNRFTEGKTIKGLPYIDNISSVQIIDFLGNGTPCFVWSSGLSIHAQAPIQYLQLTNGVKPRLIEQVDNNMGLETRFTYGYSAQHYLRDKTVNKPWITKLPFHHVVVDAVEKIDQVGNTRFKQHYAYHDGFYDGEERAFRGFNLVDQYDSDVYLGTSGIPTTEFTDPVCVRTWFHNGAPGWQKARSKSYYTNDHFSIQLSDFLLEQADELGPQEFFQAIRSVAGQVIRSETYSVNRDGNLHAHPFKITHANYLIRRTQPAAKKQDAGFALFPKESLEIIFEEEAGDPRIAHQLNLDHDAYGMPAKQVAISYPRLTPDALPEQRVYHIKAVVVAAGHIDLPDHYEVGIEWERKTFDIKDNDRPFTGTLYEYSLIKNLVNAAIASPVSFDGAYTGGQQAKLLQWTKNYYWNSDRSAVLLWGQAGDKVLLHHQETACFSDSFLENVLGEKNDPALPDHAHYIYHDNLWWQRGGVVVFGGASRFFLPVMDIAANLSRVEYIFDPYQLVLKQITQVLVDDEGTGLARNTTKAEIDYHICAPWQIENPNQNVAQVQYDPLGVIVLSTIFGSVLSGSGTLNPVGHKALADHVPPAVQDFEHIIADAAAYVQQCATYFYYELDTWQLHRQPLRSIKIAREDWVYDGTGIEQPASMCEVQVNYTDGFGRTIQTKILAGAGAGEDTIQYHNGSVVVDAGGEPVLHTSDVPRWIVSAHTVFNNKQQPVRRFEPYYSPEVRFEDDEILDTFGESALHEYDALNRQKRILFADGTSNHTEITTWTSRQYDANDAVVGSLYELQIQTAYGSGTPERTALEKSQAHNNTPVISHVDGMGRTFFIEESDETGRIRTSRVAFDEAGQVKSMFDARGLECFTYVRDMQGRLFHEQGVDAGSKWQFIDALDQPIHLWDARGVHEQVEYDSWNRPVLKRVDGALSMNHITERFTYGEDSSITDAVLRNLLGRMAAAYDQSGLTSIHHYDLLGNVLEKDCRLLAGYTGIPDWTHTGGVTWMEGDPFVTKVTYNALGRIKEHHFPDDTTRRYTYWPGGSINTVQLSTTDGTWIDVPVVQQTSYNARGQVRQVTLGNNVIQRYDYDKYNYRLKRKNCFRPATAALPAKQYHNISYTYDAAGHCTFLIDAAQPNGTLLFDQPRINQYTYDAFYQLIVEEGRTHQSLQRTDYAHDDDVAAGFAKGTRHISADNMALLQSYTRRYSYDLNGNMLSLVHNSGTTPGEIFRWRRDFWVAGTSNRSIERDDLNGNPVTDSESRFDENGNLVYLSNVNSVHWNYRNQLAKAVIIARDSGDDAEYYVYSGDGRRVRKVWQKLNNGVMEITEKIYLDGCEIKRIRHGDTLLLERITSDISDGSGRVALLHRWTTDVRARETDDISVKKIHYQLLSAATGSSRYELDAQGEIINYEEYFAFGESAFIYGNALRDVEIKDYRYSGKERDDATQLYYYGFRYYASWLCRWMNPDPVGAKDGVNVYLFVHNDPVNKHDEDGLQTRGTGGGADSDTASRGTFSRRWTFPGGSQVFHDRTEEHAFLQNLIAHGGSRPSTVISFGGRDYHIHNPGEMRRFWEALDTDAERMMRTPDEGSTSDGSTAGGSDPGRTEDAVNGAGGEEGTHGTEGTGGDEAGHGSGSGTGSGTGAVAGSGTGSGIGSGSGTGTGTGTGTVSGSGTGAGTGTTPRVVRDSAAALARPVSTGEGTEPVRSAPPPPPSSSSGDAGVPLDGARTGDVNSELAAGPPNPNGSVDGSAGGTSDAAPREEMAWWQTALIVVAAIAVAIAITVLTMGAALAFMGVTAATASITQLVIAGAVAGLASGLASDATSQLLTIAVSDRLTLRDYSLRQTLFSGVVGMVTGGFTAGLGGYAAAAQGAVTNGTATATQSLLAGAATRMESSLVTRALVNAGAGAVEGSGIETIRQGIFEDHLNGEGILRAGLLNAGISGSVGTVMGGRGRGGRSGESGASPETSAPPAAASPPTTAGTPAATGSAPVPAASVPAAAPATAATPATPAVPATGATAAANTVPPQVLALPLPANPRNLPVGPTGERLFDAWVGGLLRSRVTTGETSDGITDTLRQRFQDWATRYGTVDGPPIPNATGRQVQVGHVEGQAHVLSPEGTVVQVTPQTAAGNRSWSSIERALADLRRAWNAANPDNPVPVRPRGQKRN</sequence>
<dbReference type="Gene3D" id="2.180.10.10">
    <property type="entry name" value="RHS repeat-associated core"/>
    <property type="match status" value="1"/>
</dbReference>
<dbReference type="InterPro" id="IPR028994">
    <property type="entry name" value="Integrin_alpha_N"/>
</dbReference>
<dbReference type="PRINTS" id="PR01341">
    <property type="entry name" value="SALSPVBPROT"/>
</dbReference>
<dbReference type="EMBL" id="LVYD01000063">
    <property type="protein sequence ID" value="OQP60443.1"/>
    <property type="molecule type" value="Genomic_DNA"/>
</dbReference>
<dbReference type="Proteomes" id="UP000192796">
    <property type="component" value="Unassembled WGS sequence"/>
</dbReference>
<feature type="region of interest" description="Disordered" evidence="4">
    <location>
        <begin position="2114"/>
        <end position="2139"/>
    </location>
</feature>
<comment type="caution">
    <text evidence="8">The sequence shown here is derived from an EMBL/GenBank/DDBJ whole genome shotgun (WGS) entry which is preliminary data.</text>
</comment>
<feature type="compositionally biased region" description="Gly residues" evidence="4">
    <location>
        <begin position="2234"/>
        <end position="2300"/>
    </location>
</feature>
<dbReference type="InterPro" id="IPR006530">
    <property type="entry name" value="YD"/>
</dbReference>
<accession>A0A1V9FQ04</accession>
<evidence type="ECO:0000256" key="2">
    <source>
        <dbReference type="ARBA" id="ARBA00022525"/>
    </source>
</evidence>
<reference evidence="8 9" key="1">
    <citation type="submission" date="2016-03" db="EMBL/GenBank/DDBJ databases">
        <title>Niastella vici sp. nov., isolated from farmland soil.</title>
        <authorList>
            <person name="Chen L."/>
            <person name="Wang D."/>
            <person name="Yang S."/>
            <person name="Wang G."/>
        </authorList>
    </citation>
    <scope>NUCLEOTIDE SEQUENCE [LARGE SCALE GENOMIC DNA]</scope>
    <source>
        <strain evidence="8 9">DJ57</strain>
    </source>
</reference>
<dbReference type="SUPFAM" id="SSF69318">
    <property type="entry name" value="Integrin alpha N-terminal domain"/>
    <property type="match status" value="1"/>
</dbReference>
<feature type="transmembrane region" description="Helical" evidence="5">
    <location>
        <begin position="2386"/>
        <end position="2407"/>
    </location>
</feature>
<evidence type="ECO:0000256" key="1">
    <source>
        <dbReference type="ARBA" id="ARBA00004613"/>
    </source>
</evidence>
<proteinExistence type="predicted"/>
<comment type="subcellular location">
    <subcellularLocation>
        <location evidence="1">Secreted</location>
    </subcellularLocation>
</comment>
<keyword evidence="9" id="KW-1185">Reference proteome</keyword>
<dbReference type="Pfam" id="PF03534">
    <property type="entry name" value="SpvB"/>
    <property type="match status" value="1"/>
</dbReference>
<evidence type="ECO:0000313" key="8">
    <source>
        <dbReference type="EMBL" id="OQP60443.1"/>
    </source>
</evidence>
<evidence type="ECO:0008006" key="10">
    <source>
        <dbReference type="Google" id="ProtNLM"/>
    </source>
</evidence>
<dbReference type="InterPro" id="IPR022045">
    <property type="entry name" value="TcdB_toxin_mid/N"/>
</dbReference>
<keyword evidence="2" id="KW-0964">Secreted</keyword>
<dbReference type="PANTHER" id="PTHR32305">
    <property type="match status" value="1"/>
</dbReference>
<dbReference type="InterPro" id="IPR022385">
    <property type="entry name" value="Rhs_assc_core"/>
</dbReference>
<gene>
    <name evidence="8" type="ORF">A3860_33510</name>
</gene>
<dbReference type="NCBIfam" id="TIGR03696">
    <property type="entry name" value="Rhs_assc_core"/>
    <property type="match status" value="1"/>
</dbReference>
<organism evidence="8 9">
    <name type="scientific">Niastella vici</name>
    <dbReference type="NCBI Taxonomy" id="1703345"/>
    <lineage>
        <taxon>Bacteria</taxon>
        <taxon>Pseudomonadati</taxon>
        <taxon>Bacteroidota</taxon>
        <taxon>Chitinophagia</taxon>
        <taxon>Chitinophagales</taxon>
        <taxon>Chitinophagaceae</taxon>
        <taxon>Niastella</taxon>
    </lineage>
</organism>
<evidence type="ECO:0000313" key="9">
    <source>
        <dbReference type="Proteomes" id="UP000192796"/>
    </source>
</evidence>
<keyword evidence="5" id="KW-1133">Transmembrane helix</keyword>
<evidence type="ECO:0000256" key="4">
    <source>
        <dbReference type="SAM" id="MobiDB-lite"/>
    </source>
</evidence>
<keyword evidence="3" id="KW-0843">Virulence</keyword>
<feature type="compositionally biased region" description="Gly residues" evidence="4">
    <location>
        <begin position="2571"/>
        <end position="2582"/>
    </location>
</feature>
<feature type="region of interest" description="Disordered" evidence="4">
    <location>
        <begin position="2571"/>
        <end position="2616"/>
    </location>
</feature>
<dbReference type="OrthoDB" id="9765204at2"/>
<dbReference type="GO" id="GO:0005737">
    <property type="term" value="C:cytoplasm"/>
    <property type="evidence" value="ECO:0007669"/>
    <property type="project" value="InterPro"/>
</dbReference>
<dbReference type="InterPro" id="IPR003284">
    <property type="entry name" value="Sal_SpvB"/>
</dbReference>
<dbReference type="RefSeq" id="WP_081153137.1">
    <property type="nucleotide sequence ID" value="NZ_LVYD01000063.1"/>
</dbReference>
<dbReference type="InterPro" id="IPR022044">
    <property type="entry name" value="TcdB_toxin_mid/C"/>
</dbReference>
<evidence type="ECO:0000256" key="5">
    <source>
        <dbReference type="SAM" id="Phobius"/>
    </source>
</evidence>
<name>A0A1V9FQ04_9BACT</name>
<evidence type="ECO:0000259" key="6">
    <source>
        <dbReference type="Pfam" id="PF12255"/>
    </source>
</evidence>
<dbReference type="InterPro" id="IPR050708">
    <property type="entry name" value="T6SS_VgrG/RHS"/>
</dbReference>
<keyword evidence="5" id="KW-0812">Transmembrane</keyword>
<dbReference type="STRING" id="1703345.A3860_33510"/>
<dbReference type="Pfam" id="PF12255">
    <property type="entry name" value="TcdB_toxin_midC"/>
    <property type="match status" value="1"/>
</dbReference>
<feature type="domain" description="Insecticide toxin TcdB middle/C-terminal" evidence="6">
    <location>
        <begin position="851"/>
        <end position="950"/>
    </location>
</feature>
<protein>
    <recommendedName>
        <fullName evidence="10">Insecticidal toxin complex protein</fullName>
    </recommendedName>
</protein>
<dbReference type="PANTHER" id="PTHR32305:SF15">
    <property type="entry name" value="PROTEIN RHSA-RELATED"/>
    <property type="match status" value="1"/>
</dbReference>
<evidence type="ECO:0000259" key="7">
    <source>
        <dbReference type="Pfam" id="PF12256"/>
    </source>
</evidence>
<keyword evidence="5" id="KW-0472">Membrane</keyword>
<feature type="region of interest" description="Disordered" evidence="4">
    <location>
        <begin position="2207"/>
        <end position="2380"/>
    </location>
</feature>
<evidence type="ECO:0000256" key="3">
    <source>
        <dbReference type="ARBA" id="ARBA00023026"/>
    </source>
</evidence>
<feature type="domain" description="Insecticide toxin TcdB middle/N-terminal" evidence="7">
    <location>
        <begin position="655"/>
        <end position="809"/>
    </location>
</feature>